<comment type="caution">
    <text evidence="3">The sequence shown here is derived from an EMBL/GenBank/DDBJ whole genome shotgun (WGS) entry which is preliminary data.</text>
</comment>
<evidence type="ECO:0000313" key="4">
    <source>
        <dbReference type="Proteomes" id="UP000238176"/>
    </source>
</evidence>
<proteinExistence type="inferred from homology"/>
<feature type="domain" description="NAD-dependent epimerase/dehydratase" evidence="2">
    <location>
        <begin position="166"/>
        <end position="264"/>
    </location>
</feature>
<dbReference type="InterPro" id="IPR036291">
    <property type="entry name" value="NAD(P)-bd_dom_sf"/>
</dbReference>
<dbReference type="RefSeq" id="WP_106365524.1">
    <property type="nucleotide sequence ID" value="NZ_PVTJ01000008.1"/>
</dbReference>
<feature type="domain" description="NAD-dependent epimerase/dehydratase" evidence="2">
    <location>
        <begin position="3"/>
        <end position="131"/>
    </location>
</feature>
<sequence>MRVLVTGGAGFIGGAVCRHLAARGDDVVVLDSLAAHKHTPDYLPDSAELIVGDLADEDAVRRAVEGVDAVCHQAARVGLGVDFDDVSAYVADNDGGTANLLRALWRRSFAGRLVVASSMVVYGEGRYRCPAHGDVRAAPRTAADLDAGRFDPRCPACAAALAWAPVTEDAPLDPRNVYAATKVHTEHLSTLYGRESGATVCALRYHNVYGPHMPRDTPYAGVASIFRSALESGRAPRVFEDGAQTRDFVHVDDVARANLAALDSTWTGACNIASGEPHTIADMAAALTAGFPDAPAPVVTGDYRLGDVRHIVASPDLAADRLGFRAAIGFAEGMAAFAHAPLR</sequence>
<dbReference type="Pfam" id="PF01370">
    <property type="entry name" value="Epimerase"/>
    <property type="match status" value="2"/>
</dbReference>
<dbReference type="EMBL" id="PVTJ01000008">
    <property type="protein sequence ID" value="PRY56724.1"/>
    <property type="molecule type" value="Genomic_DNA"/>
</dbReference>
<name>A0A2T0UFS2_9ACTN</name>
<protein>
    <submittedName>
        <fullName evidence="3">dTDP-L-rhamnose 4-epimerase</fullName>
    </submittedName>
</protein>
<gene>
    <name evidence="3" type="ORF">B0I28_10835</name>
</gene>
<reference evidence="3 4" key="1">
    <citation type="submission" date="2018-03" db="EMBL/GenBank/DDBJ databases">
        <title>Genomic Encyclopedia of Type Strains, Phase III (KMG-III): the genomes of soil and plant-associated and newly described type strains.</title>
        <authorList>
            <person name="Whitman W."/>
        </authorList>
    </citation>
    <scope>NUCLEOTIDE SEQUENCE [LARGE SCALE GENOMIC DNA]</scope>
    <source>
        <strain evidence="3 4">CGMCC 4.7067</strain>
    </source>
</reference>
<keyword evidence="4" id="KW-1185">Reference proteome</keyword>
<evidence type="ECO:0000259" key="2">
    <source>
        <dbReference type="Pfam" id="PF01370"/>
    </source>
</evidence>
<evidence type="ECO:0000313" key="3">
    <source>
        <dbReference type="EMBL" id="PRY56724.1"/>
    </source>
</evidence>
<dbReference type="Proteomes" id="UP000238176">
    <property type="component" value="Unassembled WGS sequence"/>
</dbReference>
<dbReference type="InterPro" id="IPR001509">
    <property type="entry name" value="Epimerase_deHydtase"/>
</dbReference>
<dbReference type="OrthoDB" id="9801785at2"/>
<comment type="similarity">
    <text evidence="1">Belongs to the NAD(P)-dependent epimerase/dehydratase family.</text>
</comment>
<dbReference type="AlphaFoldDB" id="A0A2T0UFS2"/>
<evidence type="ECO:0000256" key="1">
    <source>
        <dbReference type="ARBA" id="ARBA00007637"/>
    </source>
</evidence>
<organism evidence="3 4">
    <name type="scientific">Glycomyces artemisiae</name>
    <dbReference type="NCBI Taxonomy" id="1076443"/>
    <lineage>
        <taxon>Bacteria</taxon>
        <taxon>Bacillati</taxon>
        <taxon>Actinomycetota</taxon>
        <taxon>Actinomycetes</taxon>
        <taxon>Glycomycetales</taxon>
        <taxon>Glycomycetaceae</taxon>
        <taxon>Glycomyces</taxon>
    </lineage>
</organism>
<accession>A0A2T0UFS2</accession>
<dbReference type="SUPFAM" id="SSF51735">
    <property type="entry name" value="NAD(P)-binding Rossmann-fold domains"/>
    <property type="match status" value="1"/>
</dbReference>
<dbReference type="Gene3D" id="3.40.50.720">
    <property type="entry name" value="NAD(P)-binding Rossmann-like Domain"/>
    <property type="match status" value="1"/>
</dbReference>
<dbReference type="PANTHER" id="PTHR43000">
    <property type="entry name" value="DTDP-D-GLUCOSE 4,6-DEHYDRATASE-RELATED"/>
    <property type="match status" value="1"/>
</dbReference>